<dbReference type="PANTHER" id="PTHR43808:SF8">
    <property type="entry name" value="PEPTIDASE M20 DIMERISATION DOMAIN-CONTAINING PROTEIN"/>
    <property type="match status" value="1"/>
</dbReference>
<dbReference type="SUPFAM" id="SSF55031">
    <property type="entry name" value="Bacterial exopeptidase dimerisation domain"/>
    <property type="match status" value="1"/>
</dbReference>
<keyword evidence="3" id="KW-0479">Metal-binding</keyword>
<dbReference type="InterPro" id="IPR050072">
    <property type="entry name" value="Peptidase_M20A"/>
</dbReference>
<dbReference type="Proteomes" id="UP000013893">
    <property type="component" value="Chromosome"/>
</dbReference>
<dbReference type="KEGG" id="saal:L336_0119"/>
<dbReference type="PROSITE" id="PS00758">
    <property type="entry name" value="ARGE_DAPE_CPG2_1"/>
    <property type="match status" value="1"/>
</dbReference>
<dbReference type="EC" id="3.5.1.16" evidence="7"/>
<gene>
    <name evidence="7" type="ORF">L336_0119</name>
</gene>
<dbReference type="Pfam" id="PF07687">
    <property type="entry name" value="M20_dimer"/>
    <property type="match status" value="1"/>
</dbReference>
<dbReference type="HOGENOM" id="CLU_021802_2_0_0"/>
<evidence type="ECO:0000259" key="6">
    <source>
        <dbReference type="Pfam" id="PF07687"/>
    </source>
</evidence>
<proteinExistence type="inferred from homology"/>
<keyword evidence="5" id="KW-0862">Zinc</keyword>
<evidence type="ECO:0000256" key="4">
    <source>
        <dbReference type="ARBA" id="ARBA00022801"/>
    </source>
</evidence>
<accession>R4PUK9</accession>
<evidence type="ECO:0000313" key="7">
    <source>
        <dbReference type="EMBL" id="AGL61830.1"/>
    </source>
</evidence>
<keyword evidence="8" id="KW-1185">Reference proteome</keyword>
<dbReference type="Gene3D" id="3.30.70.360">
    <property type="match status" value="1"/>
</dbReference>
<evidence type="ECO:0000256" key="2">
    <source>
        <dbReference type="ARBA" id="ARBA00006247"/>
    </source>
</evidence>
<comment type="cofactor">
    <cofactor evidence="1">
        <name>Zn(2+)</name>
        <dbReference type="ChEBI" id="CHEBI:29105"/>
    </cofactor>
</comment>
<dbReference type="GO" id="GO:0046872">
    <property type="term" value="F:metal ion binding"/>
    <property type="evidence" value="ECO:0007669"/>
    <property type="project" value="UniProtKB-KW"/>
</dbReference>
<dbReference type="RefSeq" id="WP_015641281.1">
    <property type="nucleotide sequence ID" value="NC_021219.1"/>
</dbReference>
<dbReference type="InterPro" id="IPR036264">
    <property type="entry name" value="Bact_exopeptidase_dim_dom"/>
</dbReference>
<protein>
    <submittedName>
        <fullName evidence="7">Putative Acetylornithine deacetylase</fullName>
        <ecNumber evidence="7">3.5.1.16</ecNumber>
    </submittedName>
</protein>
<name>R4PUK9_9BACT</name>
<dbReference type="PANTHER" id="PTHR43808">
    <property type="entry name" value="ACETYLORNITHINE DEACETYLASE"/>
    <property type="match status" value="1"/>
</dbReference>
<evidence type="ECO:0000313" key="8">
    <source>
        <dbReference type="Proteomes" id="UP000013893"/>
    </source>
</evidence>
<dbReference type="InterPro" id="IPR011650">
    <property type="entry name" value="Peptidase_M20_dimer"/>
</dbReference>
<dbReference type="SUPFAM" id="SSF53187">
    <property type="entry name" value="Zn-dependent exopeptidases"/>
    <property type="match status" value="1"/>
</dbReference>
<keyword evidence="4 7" id="KW-0378">Hydrolase</keyword>
<sequence length="390" mass="42673">MNDVVSLAEKLVSIASYVADGCDETAVVAWLEQWFVTNLPDMKLTRQPLPDGRANLYVGAPTPIVLFVGHIDTVPISNGWQTPPLTLTRESGRLYGLGVADMKGSIASLMVALTRMSKSARSTVGMLIYVDEEYRFAGMKQVIADKLFVDQPPELVISLDGNLQPLMGCRGLIKMDIEVIGKSGHASNPANGVNAITQLMESLASLEQQLTQYTSSELGQTTMNIAYLRGGATTDVDNPEILQRSGNVIPNYAEGIIELRVADTKLTAQLVETLLRQLLQERGLEVKSIRVGADLGVWNQTRDTVSEQFLKTCYTQAGILWQPDDPRYRGYIDVQLLAEVIDSPIYVIGAGGDNRHGANESAAISDLQVAANLYQLIVEQWNKENSDEKS</sequence>
<dbReference type="OrthoDB" id="3665926at2"/>
<dbReference type="AlphaFoldDB" id="R4PUK9"/>
<dbReference type="STRING" id="1332188.L336_0119"/>
<dbReference type="InterPro" id="IPR001261">
    <property type="entry name" value="ArgE/DapE_CS"/>
</dbReference>
<feature type="domain" description="Peptidase M20 dimerisation" evidence="6">
    <location>
        <begin position="170"/>
        <end position="276"/>
    </location>
</feature>
<dbReference type="GO" id="GO:0008777">
    <property type="term" value="F:acetylornithine deacetylase activity"/>
    <property type="evidence" value="ECO:0007669"/>
    <property type="project" value="UniProtKB-EC"/>
</dbReference>
<dbReference type="InterPro" id="IPR002933">
    <property type="entry name" value="Peptidase_M20"/>
</dbReference>
<comment type="similarity">
    <text evidence="2">Belongs to the peptidase M20A family.</text>
</comment>
<evidence type="ECO:0000256" key="5">
    <source>
        <dbReference type="ARBA" id="ARBA00022833"/>
    </source>
</evidence>
<dbReference type="Pfam" id="PF01546">
    <property type="entry name" value="Peptidase_M20"/>
    <property type="match status" value="1"/>
</dbReference>
<organism evidence="7 8">
    <name type="scientific">Candidatus Saccharimonas aalborgensis</name>
    <dbReference type="NCBI Taxonomy" id="1332188"/>
    <lineage>
        <taxon>Bacteria</taxon>
        <taxon>Candidatus Saccharimonadota</taxon>
        <taxon>Candidatus Saccharimonadia</taxon>
        <taxon>Candidatus Saccharimonadales</taxon>
        <taxon>Candidatus Saccharimonadaceae</taxon>
        <taxon>Candidatus Saccharimonas</taxon>
    </lineage>
</organism>
<dbReference type="EMBL" id="CP005957">
    <property type="protein sequence ID" value="AGL61830.1"/>
    <property type="molecule type" value="Genomic_DNA"/>
</dbReference>
<evidence type="ECO:0000256" key="1">
    <source>
        <dbReference type="ARBA" id="ARBA00001947"/>
    </source>
</evidence>
<dbReference type="Gene3D" id="3.40.630.10">
    <property type="entry name" value="Zn peptidases"/>
    <property type="match status" value="1"/>
</dbReference>
<evidence type="ECO:0000256" key="3">
    <source>
        <dbReference type="ARBA" id="ARBA00022723"/>
    </source>
</evidence>
<reference evidence="7 8" key="1">
    <citation type="journal article" date="2013" name="Nat. Biotechnol.">
        <title>Genome sequences of rare, uncultured bacteria obtained by differential coverage binning of multiple metagenomes.</title>
        <authorList>
            <person name="Albertsen M."/>
            <person name="Hugenholtz P."/>
            <person name="Skarshewski A."/>
            <person name="Nielsen K.L."/>
            <person name="Tyson G.W."/>
            <person name="Nielsen P.H."/>
        </authorList>
    </citation>
    <scope>NUCLEOTIDE SEQUENCE [LARGE SCALE GENOMIC DNA]</scope>
    <source>
        <strain evidence="7">TM71</strain>
    </source>
</reference>